<dbReference type="InterPro" id="IPR005013">
    <property type="entry name" value="DDOST_48_kDa_subunit"/>
</dbReference>
<keyword evidence="6 8" id="KW-1133">Transmembrane helix</keyword>
<keyword evidence="12" id="KW-1185">Reference proteome</keyword>
<comment type="similarity">
    <text evidence="3 8">Belongs to the DDOST 48 kDa subunit family.</text>
</comment>
<comment type="subcellular location">
    <subcellularLocation>
        <location evidence="8">Endoplasmic reticulum membrane</location>
        <topology evidence="8">Single-pass type I membrane protein</topology>
    </subcellularLocation>
    <subcellularLocation>
        <location evidence="1">Membrane</location>
        <topology evidence="1">Single-pass type I membrane protein</topology>
    </subcellularLocation>
</comment>
<feature type="domain" description="OST48 N-terminal" evidence="9">
    <location>
        <begin position="46"/>
        <end position="301"/>
    </location>
</feature>
<feature type="signal peptide" evidence="8">
    <location>
        <begin position="1"/>
        <end position="18"/>
    </location>
</feature>
<dbReference type="Pfam" id="PF23358">
    <property type="entry name" value="OST48_MD"/>
    <property type="match status" value="1"/>
</dbReference>
<keyword evidence="4 8" id="KW-0812">Transmembrane</keyword>
<feature type="transmembrane region" description="Helical" evidence="8">
    <location>
        <begin position="441"/>
        <end position="462"/>
    </location>
</feature>
<feature type="chain" id="PRO_5044958359" description="Dolichyl-diphosphooligosaccharide--protein glycosyltransferase 48 kDa subunit" evidence="8">
    <location>
        <begin position="19"/>
        <end position="475"/>
    </location>
</feature>
<reference evidence="11" key="1">
    <citation type="submission" date="2022-10" db="EMBL/GenBank/DDBJ databases">
        <title>Adaptive evolution leads to modifications in subtelomeric GC content in a zoonotic Cryptosporidium species.</title>
        <authorList>
            <person name="Li J."/>
            <person name="Feng Y."/>
            <person name="Xiao L."/>
        </authorList>
    </citation>
    <scope>NUCLEOTIDE SEQUENCE</scope>
    <source>
        <strain evidence="11">25894</strain>
    </source>
</reference>
<evidence type="ECO:0000256" key="7">
    <source>
        <dbReference type="ARBA" id="ARBA00023136"/>
    </source>
</evidence>
<comment type="function">
    <text evidence="8">Subunit of the oligosaccharyl transferase (OST) complex that catalyzes the initial transfer of a defined glycan (Glc(3)Man(9)GlcNAc(2) in eukaryotes) from the lipid carrier dolichol-pyrophosphate to an asparagine residue within an Asn-X-Ser/Thr consensus motif in nascent polypeptide chains, the first step in protein N-glycosylation. N-glycosylation occurs cotranslationally and the complex associates with the Sec61 complex at the channel-forming translocon complex that mediates protein translocation across the endoplasmic reticulum (ER).</text>
</comment>
<accession>A0ABQ8P9L6</accession>
<keyword evidence="5 8" id="KW-0256">Endoplasmic reticulum</keyword>
<protein>
    <recommendedName>
        <fullName evidence="8">Dolichyl-diphosphooligosaccharide--protein glycosyltransferase 48 kDa subunit</fullName>
        <shortName evidence="8">Oligosaccharyl transferase 48 kDa subunit</shortName>
    </recommendedName>
</protein>
<dbReference type="EMBL" id="JAPCXB010000065">
    <property type="protein sequence ID" value="KAJ1610944.1"/>
    <property type="molecule type" value="Genomic_DNA"/>
</dbReference>
<evidence type="ECO:0000256" key="4">
    <source>
        <dbReference type="ARBA" id="ARBA00022692"/>
    </source>
</evidence>
<dbReference type="InterPro" id="IPR055457">
    <property type="entry name" value="OST48_N"/>
</dbReference>
<dbReference type="Proteomes" id="UP001071777">
    <property type="component" value="Unassembled WGS sequence"/>
</dbReference>
<proteinExistence type="inferred from homology"/>
<dbReference type="PANTHER" id="PTHR10830:SF0">
    <property type="entry name" value="DOLICHYL-DIPHOSPHOOLIGOSACCHARIDE--PROTEIN GLYCOSYLTRANSFERASE 48 KDA SUBUNIT"/>
    <property type="match status" value="1"/>
</dbReference>
<sequence length="475" mass="54014">MFKVFILLLFSLLYSTEAGVGTIGEVPKQVFNVDLSSLRLLILSNLNEKSIQRQYSTFISNIISSGHDVVIKSYNRHSQDQDLQLFLYDEPLYSNVVILDIYTPDNHPSFPASFVPKITSFIDRGGNLLVFFDTLDDEGVNIGENKGMHRLAKECAGITLLPQNTNLFDISAKNLDDHARIFSNNCINSDAVFSSETCSNKGVLYRGIGFSNKTPNNELIIPLITACHTCISINNSIKSKSMIFFGNHLNSSTGEEIGLIMSMQARNGARATFSTDGKLCSDDTIVENNDNLKFCRDISLWSFQQRGLLKITDISHKKINNSPAMAEKYDETLNYTVEDIVQFSAKIYKYNNDKWEGYDSNDIQLEFTMLDPYVRIFLIKNATDPKGSTFSTTFKIPDVWGVYKFVINHRKVGYNTISYESITTVRNFRHDQNERFVISALPYYSAFIVTIISFCYFILLFISQEEIYLRKCKSK</sequence>
<gene>
    <name evidence="11" type="ORF">OJ252_1725</name>
</gene>
<organism evidence="11 12">
    <name type="scientific">Cryptosporidium canis</name>
    <dbReference type="NCBI Taxonomy" id="195482"/>
    <lineage>
        <taxon>Eukaryota</taxon>
        <taxon>Sar</taxon>
        <taxon>Alveolata</taxon>
        <taxon>Apicomplexa</taxon>
        <taxon>Conoidasida</taxon>
        <taxon>Coccidia</taxon>
        <taxon>Eucoccidiorida</taxon>
        <taxon>Eimeriorina</taxon>
        <taxon>Cryptosporidiidae</taxon>
        <taxon>Cryptosporidium</taxon>
    </lineage>
</organism>
<keyword evidence="8" id="KW-0732">Signal</keyword>
<comment type="subunit">
    <text evidence="8">Component of the oligosaccharyltransferase (OST) complex.</text>
</comment>
<comment type="pathway">
    <text evidence="2 8">Protein modification; protein glycosylation.</text>
</comment>
<evidence type="ECO:0000259" key="9">
    <source>
        <dbReference type="Pfam" id="PF03345"/>
    </source>
</evidence>
<dbReference type="PANTHER" id="PTHR10830">
    <property type="entry name" value="DOLICHYL-DIPHOSPHOOLIGOSACCHARIDE--PROTEIN GLYCOSYLTRANSFERASE 48 KDA SUBUNIT"/>
    <property type="match status" value="1"/>
</dbReference>
<feature type="domain" description="OST48 middle" evidence="10">
    <location>
        <begin position="329"/>
        <end position="464"/>
    </location>
</feature>
<dbReference type="InterPro" id="IPR055459">
    <property type="entry name" value="OST48_MD"/>
</dbReference>
<evidence type="ECO:0000259" key="10">
    <source>
        <dbReference type="Pfam" id="PF23358"/>
    </source>
</evidence>
<name>A0ABQ8P9L6_9CRYT</name>
<evidence type="ECO:0000313" key="12">
    <source>
        <dbReference type="Proteomes" id="UP001071777"/>
    </source>
</evidence>
<evidence type="ECO:0000256" key="3">
    <source>
        <dbReference type="ARBA" id="ARBA00008743"/>
    </source>
</evidence>
<evidence type="ECO:0000256" key="5">
    <source>
        <dbReference type="ARBA" id="ARBA00022824"/>
    </source>
</evidence>
<evidence type="ECO:0000256" key="1">
    <source>
        <dbReference type="ARBA" id="ARBA00004479"/>
    </source>
</evidence>
<comment type="caution">
    <text evidence="11">The sequence shown here is derived from an EMBL/GenBank/DDBJ whole genome shotgun (WGS) entry which is preliminary data.</text>
</comment>
<evidence type="ECO:0000256" key="8">
    <source>
        <dbReference type="RuleBase" id="RU361142"/>
    </source>
</evidence>
<evidence type="ECO:0000256" key="6">
    <source>
        <dbReference type="ARBA" id="ARBA00022989"/>
    </source>
</evidence>
<evidence type="ECO:0000313" key="11">
    <source>
        <dbReference type="EMBL" id="KAJ1610944.1"/>
    </source>
</evidence>
<keyword evidence="7 8" id="KW-0472">Membrane</keyword>
<dbReference type="Pfam" id="PF03345">
    <property type="entry name" value="OST48_N"/>
    <property type="match status" value="1"/>
</dbReference>
<evidence type="ECO:0000256" key="2">
    <source>
        <dbReference type="ARBA" id="ARBA00004922"/>
    </source>
</evidence>